<sequence>MSSSPGARYVDTHRFVDRHRSELIQRVTMVMPVMDELLGMIHDEKYAEIKAEKKNQDKMRKFFESLTSGGDKVKKAFYYLLEKIEEHLLKDLGKRTLSFMKEIMSITATGVIYDLYCA</sequence>
<dbReference type="PROSITE" id="PS50209">
    <property type="entry name" value="CARD"/>
    <property type="match status" value="1"/>
</dbReference>
<keyword evidence="4" id="KW-0391">Immunity</keyword>
<dbReference type="Ensembl" id="ENSSANT00000026120.1">
    <property type="protein sequence ID" value="ENSSANP00000024517.1"/>
    <property type="gene ID" value="ENSSANG00000012641.1"/>
</dbReference>
<dbReference type="InterPro" id="IPR033516">
    <property type="entry name" value="CARD8/ASC/NALP1_CARD"/>
</dbReference>
<dbReference type="PANTHER" id="PTHR46985">
    <property type="entry name" value="NACHT, LRR AND PYD DOMAINS-CONTAINING PROTEIN 1"/>
    <property type="match status" value="1"/>
</dbReference>
<dbReference type="GO" id="GO:0006954">
    <property type="term" value="P:inflammatory response"/>
    <property type="evidence" value="ECO:0007669"/>
    <property type="project" value="UniProtKB-KW"/>
</dbReference>
<dbReference type="AlphaFoldDB" id="A0A671LVG5"/>
<dbReference type="FunFam" id="1.10.533.10:FF:000013">
    <property type="entry name" value="Apoptosis-associated speck-like protein containing a CARD"/>
    <property type="match status" value="1"/>
</dbReference>
<evidence type="ECO:0000259" key="6">
    <source>
        <dbReference type="PROSITE" id="PS50209"/>
    </source>
</evidence>
<dbReference type="GO" id="GO:0042981">
    <property type="term" value="P:regulation of apoptotic process"/>
    <property type="evidence" value="ECO:0007669"/>
    <property type="project" value="InterPro"/>
</dbReference>
<feature type="domain" description="CARD" evidence="6">
    <location>
        <begin position="14"/>
        <end position="96"/>
    </location>
</feature>
<evidence type="ECO:0000256" key="1">
    <source>
        <dbReference type="ARBA" id="ARBA00004514"/>
    </source>
</evidence>
<reference evidence="7" key="2">
    <citation type="submission" date="2025-09" db="UniProtKB">
        <authorList>
            <consortium name="Ensembl"/>
        </authorList>
    </citation>
    <scope>IDENTIFICATION</scope>
</reference>
<evidence type="ECO:0000313" key="8">
    <source>
        <dbReference type="Proteomes" id="UP000472260"/>
    </source>
</evidence>
<accession>A0A671LVG5</accession>
<dbReference type="InterPro" id="IPR011029">
    <property type="entry name" value="DEATH-like_dom_sf"/>
</dbReference>
<keyword evidence="5" id="KW-0395">Inflammatory response</keyword>
<dbReference type="InterPro" id="IPR001315">
    <property type="entry name" value="CARD"/>
</dbReference>
<dbReference type="SUPFAM" id="SSF47986">
    <property type="entry name" value="DEATH domain"/>
    <property type="match status" value="1"/>
</dbReference>
<dbReference type="Proteomes" id="UP000472260">
    <property type="component" value="Unassembled WGS sequence"/>
</dbReference>
<evidence type="ECO:0000256" key="5">
    <source>
        <dbReference type="ARBA" id="ARBA00023198"/>
    </source>
</evidence>
<dbReference type="GO" id="GO:0005829">
    <property type="term" value="C:cytosol"/>
    <property type="evidence" value="ECO:0007669"/>
    <property type="project" value="UniProtKB-SubCell"/>
</dbReference>
<organism evidence="7 8">
    <name type="scientific">Sinocyclocheilus anshuiensis</name>
    <dbReference type="NCBI Taxonomy" id="1608454"/>
    <lineage>
        <taxon>Eukaryota</taxon>
        <taxon>Metazoa</taxon>
        <taxon>Chordata</taxon>
        <taxon>Craniata</taxon>
        <taxon>Vertebrata</taxon>
        <taxon>Euteleostomi</taxon>
        <taxon>Actinopterygii</taxon>
        <taxon>Neopterygii</taxon>
        <taxon>Teleostei</taxon>
        <taxon>Ostariophysi</taxon>
        <taxon>Cypriniformes</taxon>
        <taxon>Cyprinidae</taxon>
        <taxon>Cyprininae</taxon>
        <taxon>Sinocyclocheilus</taxon>
    </lineage>
</organism>
<dbReference type="GO" id="GO:0045087">
    <property type="term" value="P:innate immune response"/>
    <property type="evidence" value="ECO:0007669"/>
    <property type="project" value="UniProtKB-KW"/>
</dbReference>
<reference evidence="7" key="1">
    <citation type="submission" date="2025-08" db="UniProtKB">
        <authorList>
            <consortium name="Ensembl"/>
        </authorList>
    </citation>
    <scope>IDENTIFICATION</scope>
</reference>
<keyword evidence="3" id="KW-0399">Innate immunity</keyword>
<comment type="subcellular location">
    <subcellularLocation>
        <location evidence="1">Cytoplasm</location>
        <location evidence="1">Cytosol</location>
    </subcellularLocation>
</comment>
<dbReference type="Gene3D" id="1.10.533.10">
    <property type="entry name" value="Death Domain, Fas"/>
    <property type="match status" value="1"/>
</dbReference>
<dbReference type="InterPro" id="IPR051249">
    <property type="entry name" value="NLRP_Inflammasome"/>
</dbReference>
<evidence type="ECO:0000256" key="4">
    <source>
        <dbReference type="ARBA" id="ARBA00022859"/>
    </source>
</evidence>
<name>A0A671LVG5_9TELE</name>
<evidence type="ECO:0000313" key="7">
    <source>
        <dbReference type="Ensembl" id="ENSSANP00000024517.1"/>
    </source>
</evidence>
<protein>
    <submittedName>
        <fullName evidence="7">Si:ch211-66k16.27</fullName>
    </submittedName>
</protein>
<dbReference type="Pfam" id="PF00619">
    <property type="entry name" value="CARD"/>
    <property type="match status" value="1"/>
</dbReference>
<proteinExistence type="predicted"/>
<dbReference type="PANTHER" id="PTHR46985:SF2">
    <property type="entry name" value="APOPTOSIS-ASSOCIATED SPECK-LIKE PROTEIN CONTAINING A CARD"/>
    <property type="match status" value="1"/>
</dbReference>
<keyword evidence="8" id="KW-1185">Reference proteome</keyword>
<evidence type="ECO:0000256" key="3">
    <source>
        <dbReference type="ARBA" id="ARBA00022588"/>
    </source>
</evidence>
<keyword evidence="2" id="KW-0963">Cytoplasm</keyword>
<evidence type="ECO:0000256" key="2">
    <source>
        <dbReference type="ARBA" id="ARBA00022490"/>
    </source>
</evidence>
<dbReference type="CDD" id="cd08330">
    <property type="entry name" value="CARD_ASC_NALP1"/>
    <property type="match status" value="1"/>
</dbReference>